<dbReference type="SUPFAM" id="SSF49785">
    <property type="entry name" value="Galactose-binding domain-like"/>
    <property type="match status" value="1"/>
</dbReference>
<sequence length="98" mass="10040">MVYRACDFGSGAPGTRSGASSGTRSVTVEVSGEGTLELALDDGEMIAHLDIAPTAGPYAYASVTTPFDASGVHDLRIELRGPLRLAHVGFAGPLPPGR</sequence>
<dbReference type="Proteomes" id="UP001165590">
    <property type="component" value="Unassembled WGS sequence"/>
</dbReference>
<evidence type="ECO:0000313" key="3">
    <source>
        <dbReference type="EMBL" id="MCX4236796.1"/>
    </source>
</evidence>
<dbReference type="InterPro" id="IPR005084">
    <property type="entry name" value="CBM6"/>
</dbReference>
<evidence type="ECO:0000313" key="4">
    <source>
        <dbReference type="Proteomes" id="UP001165590"/>
    </source>
</evidence>
<reference evidence="3" key="1">
    <citation type="journal article" date="2022" name="bioRxiv">
        <title>Discovery and biosynthetic assessment of Streptomyces ortus sp nov. isolated from a deep-sea sponge.</title>
        <authorList>
            <person name="Williams S.E."/>
        </authorList>
    </citation>
    <scope>NUCLEOTIDE SEQUENCE</scope>
    <source>
        <strain evidence="3">A15ISP2-DRY2</strain>
    </source>
</reference>
<gene>
    <name evidence="3" type="ORF">K3769_29300</name>
</gene>
<accession>A0ABT3VB78</accession>
<feature type="domain" description="CBM6" evidence="2">
    <location>
        <begin position="17"/>
        <end position="90"/>
    </location>
</feature>
<keyword evidence="4" id="KW-1185">Reference proteome</keyword>
<feature type="region of interest" description="Disordered" evidence="1">
    <location>
        <begin position="1"/>
        <end position="28"/>
    </location>
</feature>
<evidence type="ECO:0000256" key="1">
    <source>
        <dbReference type="SAM" id="MobiDB-lite"/>
    </source>
</evidence>
<proteinExistence type="predicted"/>
<organism evidence="3 4">
    <name type="scientific">Streptomyces ortus</name>
    <dbReference type="NCBI Taxonomy" id="2867268"/>
    <lineage>
        <taxon>Bacteria</taxon>
        <taxon>Bacillati</taxon>
        <taxon>Actinomycetota</taxon>
        <taxon>Actinomycetes</taxon>
        <taxon>Kitasatosporales</taxon>
        <taxon>Streptomycetaceae</taxon>
        <taxon>Streptomyces</taxon>
    </lineage>
</organism>
<evidence type="ECO:0000259" key="2">
    <source>
        <dbReference type="Pfam" id="PF03422"/>
    </source>
</evidence>
<feature type="compositionally biased region" description="Low complexity" evidence="1">
    <location>
        <begin position="9"/>
        <end position="25"/>
    </location>
</feature>
<dbReference type="InterPro" id="IPR008979">
    <property type="entry name" value="Galactose-bd-like_sf"/>
</dbReference>
<dbReference type="Gene3D" id="2.60.120.260">
    <property type="entry name" value="Galactose-binding domain-like"/>
    <property type="match status" value="1"/>
</dbReference>
<dbReference type="CDD" id="cd04084">
    <property type="entry name" value="CBM6_xylanase-like"/>
    <property type="match status" value="1"/>
</dbReference>
<dbReference type="RefSeq" id="WP_267031597.1">
    <property type="nucleotide sequence ID" value="NZ_JAIFZO010000002.1"/>
</dbReference>
<name>A0ABT3VB78_9ACTN</name>
<comment type="caution">
    <text evidence="3">The sequence shown here is derived from an EMBL/GenBank/DDBJ whole genome shotgun (WGS) entry which is preliminary data.</text>
</comment>
<protein>
    <submittedName>
        <fullName evidence="3">Carbohydrate-binding protein</fullName>
    </submittedName>
</protein>
<dbReference type="Pfam" id="PF03422">
    <property type="entry name" value="CBM_6"/>
    <property type="match status" value="1"/>
</dbReference>
<dbReference type="EMBL" id="JAIFZO010000002">
    <property type="protein sequence ID" value="MCX4236796.1"/>
    <property type="molecule type" value="Genomic_DNA"/>
</dbReference>